<dbReference type="KEGG" id="crq:GCK72_022667"/>
<evidence type="ECO:0000313" key="3">
    <source>
        <dbReference type="Proteomes" id="UP000483820"/>
    </source>
</evidence>
<dbReference type="GeneID" id="78777519"/>
<feature type="region of interest" description="Disordered" evidence="1">
    <location>
        <begin position="1"/>
        <end position="52"/>
    </location>
</feature>
<name>A0A6A5FUK9_CAERE</name>
<accession>A0A6A5FUK9</accession>
<evidence type="ECO:0008006" key="4">
    <source>
        <dbReference type="Google" id="ProtNLM"/>
    </source>
</evidence>
<dbReference type="CTD" id="78777519"/>
<evidence type="ECO:0000256" key="1">
    <source>
        <dbReference type="SAM" id="MobiDB-lite"/>
    </source>
</evidence>
<protein>
    <recommendedName>
        <fullName evidence="4">SPK domain-containing protein</fullName>
    </recommendedName>
</protein>
<gene>
    <name evidence="2" type="ORF">GCK72_022667</name>
</gene>
<organism evidence="2 3">
    <name type="scientific">Caenorhabditis remanei</name>
    <name type="common">Caenorhabditis vulgaris</name>
    <dbReference type="NCBI Taxonomy" id="31234"/>
    <lineage>
        <taxon>Eukaryota</taxon>
        <taxon>Metazoa</taxon>
        <taxon>Ecdysozoa</taxon>
        <taxon>Nematoda</taxon>
        <taxon>Chromadorea</taxon>
        <taxon>Rhabditida</taxon>
        <taxon>Rhabditina</taxon>
        <taxon>Rhabditomorpha</taxon>
        <taxon>Rhabditoidea</taxon>
        <taxon>Rhabditidae</taxon>
        <taxon>Peloderinae</taxon>
        <taxon>Caenorhabditis</taxon>
    </lineage>
</organism>
<comment type="caution">
    <text evidence="2">The sequence shown here is derived from an EMBL/GenBank/DDBJ whole genome shotgun (WGS) entry which is preliminary data.</text>
</comment>
<evidence type="ECO:0000313" key="2">
    <source>
        <dbReference type="EMBL" id="KAF1746214.1"/>
    </source>
</evidence>
<dbReference type="Proteomes" id="UP000483820">
    <property type="component" value="Chromosome X"/>
</dbReference>
<proteinExistence type="predicted"/>
<sequence>MSGSFPSKTVDSESAHPAGTTKPERRDLGYKEPGVRSTHPQPSFKPQLFDHGIPHEALVSSVAPPAIVNPELQEETIATSPVEFSQSEIAPPAANTETARNVKAPVPRVSTKQELPDPRPTEILDQGIPHELLVSASAPNVIIKQERQDAEYMEEEPIERVPEKLLTNRFFIKLESFLNEMESNELRGLLQRIKEVRENGETSGLKFNAETLSVVVDVLLASLVKKSMNDEICERSTLLPLMDEVLDKFLFQMKAIGCSKMTLDVTMLVESEKKRIKKEVTRVSYKLIADQFSKMIDNLMPL</sequence>
<feature type="region of interest" description="Disordered" evidence="1">
    <location>
        <begin position="81"/>
        <end position="122"/>
    </location>
</feature>
<feature type="compositionally biased region" description="Basic and acidic residues" evidence="1">
    <location>
        <begin position="22"/>
        <end position="34"/>
    </location>
</feature>
<dbReference type="EMBL" id="WUAV01000006">
    <property type="protein sequence ID" value="KAF1746214.1"/>
    <property type="molecule type" value="Genomic_DNA"/>
</dbReference>
<reference evidence="2 3" key="1">
    <citation type="submission" date="2019-12" db="EMBL/GenBank/DDBJ databases">
        <title>Chromosome-level assembly of the Caenorhabditis remanei genome.</title>
        <authorList>
            <person name="Teterina A.A."/>
            <person name="Willis J.H."/>
            <person name="Phillips P.C."/>
        </authorList>
    </citation>
    <scope>NUCLEOTIDE SEQUENCE [LARGE SCALE GENOMIC DNA]</scope>
    <source>
        <strain evidence="2 3">PX506</strain>
        <tissue evidence="2">Whole organism</tissue>
    </source>
</reference>
<dbReference type="AlphaFoldDB" id="A0A6A5FUK9"/>
<dbReference type="RefSeq" id="XP_053578543.1">
    <property type="nucleotide sequence ID" value="XM_053734977.1"/>
</dbReference>